<name>A0A803NL44_CANSA</name>
<dbReference type="AlphaFoldDB" id="A0A803NL44"/>
<proteinExistence type="predicted"/>
<evidence type="ECO:0000256" key="1">
    <source>
        <dbReference type="SAM" id="MobiDB-lite"/>
    </source>
</evidence>
<evidence type="ECO:0000313" key="2">
    <source>
        <dbReference type="EnsemblPlants" id="cds.evm.model.01.2426"/>
    </source>
</evidence>
<protein>
    <submittedName>
        <fullName evidence="2">Uncharacterized protein</fullName>
    </submittedName>
</protein>
<reference evidence="2" key="2">
    <citation type="submission" date="2021-03" db="UniProtKB">
        <authorList>
            <consortium name="EnsemblPlants"/>
        </authorList>
    </citation>
    <scope>IDENTIFICATION</scope>
</reference>
<organism evidence="2 3">
    <name type="scientific">Cannabis sativa</name>
    <name type="common">Hemp</name>
    <name type="synonym">Marijuana</name>
    <dbReference type="NCBI Taxonomy" id="3483"/>
    <lineage>
        <taxon>Eukaryota</taxon>
        <taxon>Viridiplantae</taxon>
        <taxon>Streptophyta</taxon>
        <taxon>Embryophyta</taxon>
        <taxon>Tracheophyta</taxon>
        <taxon>Spermatophyta</taxon>
        <taxon>Magnoliopsida</taxon>
        <taxon>eudicotyledons</taxon>
        <taxon>Gunneridae</taxon>
        <taxon>Pentapetalae</taxon>
        <taxon>rosids</taxon>
        <taxon>fabids</taxon>
        <taxon>Rosales</taxon>
        <taxon>Cannabaceae</taxon>
        <taxon>Cannabis</taxon>
    </lineage>
</organism>
<evidence type="ECO:0000313" key="3">
    <source>
        <dbReference type="Proteomes" id="UP000596661"/>
    </source>
</evidence>
<dbReference type="Gramene" id="evm.model.01.2426">
    <property type="protein sequence ID" value="cds.evm.model.01.2426"/>
    <property type="gene ID" value="evm.TU.01.2426"/>
</dbReference>
<dbReference type="EnsemblPlants" id="evm.model.01.2426">
    <property type="protein sequence ID" value="cds.evm.model.01.2426"/>
    <property type="gene ID" value="evm.TU.01.2426"/>
</dbReference>
<feature type="region of interest" description="Disordered" evidence="1">
    <location>
        <begin position="1"/>
        <end position="25"/>
    </location>
</feature>
<sequence>MLPETGKQKVRSTSYCPGRRPDFSSSQRRTTLLFPLFIFPSRGASTQARWLCFGDRPPKSTKDLESLPSKVPDVVSISSRARQPPQLGIFFCLTISFSLRR</sequence>
<accession>A0A803NL44</accession>
<reference evidence="2" key="1">
    <citation type="submission" date="2018-11" db="EMBL/GenBank/DDBJ databases">
        <authorList>
            <person name="Grassa J C."/>
        </authorList>
    </citation>
    <scope>NUCLEOTIDE SEQUENCE [LARGE SCALE GENOMIC DNA]</scope>
</reference>
<keyword evidence="3" id="KW-1185">Reference proteome</keyword>
<dbReference type="Proteomes" id="UP000596661">
    <property type="component" value="Chromosome 1"/>
</dbReference>
<dbReference type="EMBL" id="UZAU01000073">
    <property type="status" value="NOT_ANNOTATED_CDS"/>
    <property type="molecule type" value="Genomic_DNA"/>
</dbReference>